<dbReference type="Pfam" id="PF21205">
    <property type="entry name" value="Rep3_C"/>
    <property type="match status" value="1"/>
</dbReference>
<name>A0ABP8IY42_9BACT</name>
<sequence length="316" mass="36553">MSVPATTSHPSSGESFLEIRQHNAITTARYEMSACEMDIVFSLLSVLRKEDKPGTIYRIRVKELEQMTGRSWNYQRLLEATSNLRSREYHIEDNKHVLQVGLLASALYVKGEGIIELEISERMRRYLIDLKNNFTSYRLQSVFSLSSKYAKRIYQIASQWKDIGETKTFTLDEFKIMLSLKDPKGLEAEQYEKISALQKYVLDVATTQINEHTDLRINYELIKKGRSFHSIRFFVNGQVPQQLPIPFEDGAEEEKQRRALHNLEELEIRDPKLVSQILGDAKKLNALFSFTYKYKTGKVKADKNPGGLFLKMVGLR</sequence>
<comment type="caution">
    <text evidence="3">The sequence shown here is derived from an EMBL/GenBank/DDBJ whole genome shotgun (WGS) entry which is preliminary data.</text>
</comment>
<feature type="domain" description="Initiator Rep protein WH1" evidence="2">
    <location>
        <begin position="19"/>
        <end position="157"/>
    </location>
</feature>
<accession>A0ABP8IY42</accession>
<dbReference type="Pfam" id="PF01051">
    <property type="entry name" value="Rep3_N"/>
    <property type="match status" value="1"/>
</dbReference>
<keyword evidence="4" id="KW-1185">Reference proteome</keyword>
<dbReference type="EMBL" id="BAABHA010000003">
    <property type="protein sequence ID" value="GAA4379485.1"/>
    <property type="molecule type" value="Genomic_DNA"/>
</dbReference>
<gene>
    <name evidence="3" type="ORF">GCM10023186_16950</name>
</gene>
<evidence type="ECO:0000313" key="3">
    <source>
        <dbReference type="EMBL" id="GAA4379485.1"/>
    </source>
</evidence>
<organism evidence="3 4">
    <name type="scientific">Hymenobacter koreensis</name>
    <dbReference type="NCBI Taxonomy" id="1084523"/>
    <lineage>
        <taxon>Bacteria</taxon>
        <taxon>Pseudomonadati</taxon>
        <taxon>Bacteroidota</taxon>
        <taxon>Cytophagia</taxon>
        <taxon>Cytophagales</taxon>
        <taxon>Hymenobacteraceae</taxon>
        <taxon>Hymenobacter</taxon>
    </lineage>
</organism>
<evidence type="ECO:0000259" key="2">
    <source>
        <dbReference type="Pfam" id="PF01051"/>
    </source>
</evidence>
<dbReference type="InterPro" id="IPR036390">
    <property type="entry name" value="WH_DNA-bd_sf"/>
</dbReference>
<reference evidence="4" key="1">
    <citation type="journal article" date="2019" name="Int. J. Syst. Evol. Microbiol.">
        <title>The Global Catalogue of Microorganisms (GCM) 10K type strain sequencing project: providing services to taxonomists for standard genome sequencing and annotation.</title>
        <authorList>
            <consortium name="The Broad Institute Genomics Platform"/>
            <consortium name="The Broad Institute Genome Sequencing Center for Infectious Disease"/>
            <person name="Wu L."/>
            <person name="Ma J."/>
        </authorList>
    </citation>
    <scope>NUCLEOTIDE SEQUENCE [LARGE SCALE GENOMIC DNA]</scope>
    <source>
        <strain evidence="4">JCM 17924</strain>
    </source>
</reference>
<protein>
    <recommendedName>
        <fullName evidence="2">Initiator Rep protein WH1 domain-containing protein</fullName>
    </recommendedName>
</protein>
<proteinExistence type="inferred from homology"/>
<comment type="similarity">
    <text evidence="1">Belongs to the initiator RepB protein family.</text>
</comment>
<dbReference type="Proteomes" id="UP001500454">
    <property type="component" value="Unassembled WGS sequence"/>
</dbReference>
<dbReference type="Gene3D" id="1.10.10.10">
    <property type="entry name" value="Winged helix-like DNA-binding domain superfamily/Winged helix DNA-binding domain"/>
    <property type="match status" value="2"/>
</dbReference>
<dbReference type="RefSeq" id="WP_345223230.1">
    <property type="nucleotide sequence ID" value="NZ_BAABHA010000003.1"/>
</dbReference>
<dbReference type="SUPFAM" id="SSF46785">
    <property type="entry name" value="Winged helix' DNA-binding domain"/>
    <property type="match status" value="2"/>
</dbReference>
<evidence type="ECO:0000313" key="4">
    <source>
        <dbReference type="Proteomes" id="UP001500454"/>
    </source>
</evidence>
<dbReference type="InterPro" id="IPR000525">
    <property type="entry name" value="Initiator_Rep_WH1"/>
</dbReference>
<dbReference type="InterPro" id="IPR036388">
    <property type="entry name" value="WH-like_DNA-bd_sf"/>
</dbReference>
<evidence type="ECO:0000256" key="1">
    <source>
        <dbReference type="ARBA" id="ARBA00038283"/>
    </source>
</evidence>